<dbReference type="Proteomes" id="UP001635816">
    <property type="component" value="Unassembled WGS sequence"/>
</dbReference>
<proteinExistence type="predicted"/>
<evidence type="ECO:0000256" key="1">
    <source>
        <dbReference type="SAM" id="MobiDB-lite"/>
    </source>
</evidence>
<feature type="region of interest" description="Disordered" evidence="1">
    <location>
        <begin position="19"/>
        <end position="38"/>
    </location>
</feature>
<reference evidence="2 3" key="1">
    <citation type="submission" date="2024-12" db="EMBL/GenBank/DDBJ databases">
        <title>The coexistence of Mycolicibacterium septicum and Mycolicibacterium nivoides in clinical samples.</title>
        <authorList>
            <person name="Wang C."/>
            <person name="Feng Y."/>
            <person name="Zong Z."/>
        </authorList>
    </citation>
    <scope>NUCLEOTIDE SEQUENCE [LARGE SCALE GENOMIC DNA]</scope>
    <source>
        <strain evidence="2 3">120309</strain>
    </source>
</reference>
<comment type="caution">
    <text evidence="2">The sequence shown here is derived from an EMBL/GenBank/DDBJ whole genome shotgun (WGS) entry which is preliminary data.</text>
</comment>
<dbReference type="RefSeq" id="WP_409543026.1">
    <property type="nucleotide sequence ID" value="NZ_JBKBDD010000003.1"/>
</dbReference>
<gene>
    <name evidence="2" type="ORF">ACK4CT_09390</name>
</gene>
<evidence type="ECO:0000313" key="2">
    <source>
        <dbReference type="EMBL" id="MFN6543394.1"/>
    </source>
</evidence>
<keyword evidence="3" id="KW-1185">Reference proteome</keyword>
<evidence type="ECO:0000313" key="3">
    <source>
        <dbReference type="Proteomes" id="UP001635816"/>
    </source>
</evidence>
<protein>
    <submittedName>
        <fullName evidence="2">Uncharacterized protein</fullName>
    </submittedName>
</protein>
<accession>A0ABW9L6R5</accession>
<name>A0ABW9L6R5_9MYCO</name>
<sequence length="57" mass="6283">MGHSTFTLDTYGDYISERDGGALNTLPEPPAPLRPAETPSNAVKLFDRCARLTEPEY</sequence>
<organism evidence="2 3">
    <name type="scientific">Mycolicibacterium nivoides</name>
    <dbReference type="NCBI Taxonomy" id="2487344"/>
    <lineage>
        <taxon>Bacteria</taxon>
        <taxon>Bacillati</taxon>
        <taxon>Actinomycetota</taxon>
        <taxon>Actinomycetes</taxon>
        <taxon>Mycobacteriales</taxon>
        <taxon>Mycobacteriaceae</taxon>
        <taxon>Mycolicibacterium</taxon>
    </lineage>
</organism>
<dbReference type="EMBL" id="JBKBDD010000003">
    <property type="protein sequence ID" value="MFN6543394.1"/>
    <property type="molecule type" value="Genomic_DNA"/>
</dbReference>